<keyword evidence="2 7" id="KW-0378">Hydrolase</keyword>
<feature type="domain" description="CN hydrolase" evidence="6">
    <location>
        <begin position="12"/>
        <end position="288"/>
    </location>
</feature>
<dbReference type="AlphaFoldDB" id="A0A9Q9AYV4"/>
<protein>
    <recommendedName>
        <fullName evidence="4">nitrilase</fullName>
        <ecNumber evidence="4">3.5.5.1</ecNumber>
    </recommendedName>
</protein>
<evidence type="ECO:0000259" key="6">
    <source>
        <dbReference type="PROSITE" id="PS50263"/>
    </source>
</evidence>
<dbReference type="Pfam" id="PF00795">
    <property type="entry name" value="CN_hydrolase"/>
    <property type="match status" value="1"/>
</dbReference>
<gene>
    <name evidence="7" type="ORF">Slin15195_G112530</name>
</gene>
<accession>A0A9Q9AYV4</accession>
<dbReference type="Gene3D" id="3.60.110.10">
    <property type="entry name" value="Carbon-nitrogen hydrolase"/>
    <property type="match status" value="1"/>
</dbReference>
<dbReference type="PANTHER" id="PTHR46044:SF14">
    <property type="entry name" value="ARYLACETONITRILASE"/>
    <property type="match status" value="1"/>
</dbReference>
<evidence type="ECO:0000256" key="5">
    <source>
        <dbReference type="PROSITE-ProRule" id="PRU10139"/>
    </source>
</evidence>
<evidence type="ECO:0000256" key="2">
    <source>
        <dbReference type="ARBA" id="ARBA00022801"/>
    </source>
</evidence>
<comment type="similarity">
    <text evidence="1">Belongs to the carbon-nitrogen hydrolase superfamily. Nitrilase family.</text>
</comment>
<reference evidence="7" key="1">
    <citation type="submission" date="2022-06" db="EMBL/GenBank/DDBJ databases">
        <title>Complete genome sequences of two strains of the flax pathogen Septoria linicola.</title>
        <authorList>
            <person name="Lapalu N."/>
            <person name="Simon A."/>
            <person name="Demenou B."/>
            <person name="Paumier D."/>
            <person name="Guillot M.-P."/>
            <person name="Gout L."/>
            <person name="Valade R."/>
        </authorList>
    </citation>
    <scope>NUCLEOTIDE SEQUENCE</scope>
    <source>
        <strain evidence="7">SE15195</strain>
    </source>
</reference>
<proteinExistence type="inferred from homology"/>
<dbReference type="PANTHER" id="PTHR46044">
    <property type="entry name" value="NITRILASE"/>
    <property type="match status" value="1"/>
</dbReference>
<dbReference type="InterPro" id="IPR000132">
    <property type="entry name" value="Nitrilase/CN_hydratase_CS"/>
</dbReference>
<dbReference type="PROSITE" id="PS00921">
    <property type="entry name" value="NITRIL_CHT_2"/>
    <property type="match status" value="1"/>
</dbReference>
<dbReference type="GO" id="GO:0000257">
    <property type="term" value="F:nitrilase activity"/>
    <property type="evidence" value="ECO:0007669"/>
    <property type="project" value="UniProtKB-EC"/>
</dbReference>
<dbReference type="GO" id="GO:0016836">
    <property type="term" value="F:hydro-lyase activity"/>
    <property type="evidence" value="ECO:0007669"/>
    <property type="project" value="UniProtKB-ARBA"/>
</dbReference>
<sequence>MTAIVAAEPRMVRVAAIQAEPAWNDLEGGVNKSIALIEEAAAGGANVLGFPEVFIPGYPWSIWANSVLDCAAFMDEYYRNSLEKDSPQMDRIRAAVKKAKMFVVLGYSERCRGSIYIAQSFIDPTGTIVHHRRKIKPTHVERAYFGDGQADSLKSVVPSAFGNIGGLNCWEHSQTLLRYYEYAQDVDIHVASWPLIWDEQVPGWQYHITSEMNARLSQVMAMEGATFVILSSQILKNESSRERCQLVGFKYAKTPGGGFSRIFGPDGQELVKHLDPGEEGLLFADVDLNKKALAKHNLDIVGHYSRPDLLSLRVTDEASWQVHFWKPKM</sequence>
<name>A0A9Q9AYV4_9PEZI</name>
<evidence type="ECO:0000256" key="3">
    <source>
        <dbReference type="ARBA" id="ARBA00036406"/>
    </source>
</evidence>
<feature type="active site" description="Proton acceptor" evidence="5">
    <location>
        <position position="52"/>
    </location>
</feature>
<keyword evidence="8" id="KW-1185">Reference proteome</keyword>
<evidence type="ECO:0000256" key="4">
    <source>
        <dbReference type="ARBA" id="ARBA00039045"/>
    </source>
</evidence>
<dbReference type="InterPro" id="IPR036526">
    <property type="entry name" value="C-N_Hydrolase_sf"/>
</dbReference>
<dbReference type="PROSITE" id="PS00920">
    <property type="entry name" value="NITRIL_CHT_1"/>
    <property type="match status" value="1"/>
</dbReference>
<dbReference type="EMBL" id="CP099427">
    <property type="protein sequence ID" value="USW57934.1"/>
    <property type="molecule type" value="Genomic_DNA"/>
</dbReference>
<evidence type="ECO:0000256" key="1">
    <source>
        <dbReference type="ARBA" id="ARBA00008129"/>
    </source>
</evidence>
<dbReference type="CDD" id="cd07564">
    <property type="entry name" value="nitrilases_CHs"/>
    <property type="match status" value="1"/>
</dbReference>
<dbReference type="Proteomes" id="UP001056384">
    <property type="component" value="Chromosome 10"/>
</dbReference>
<organism evidence="7 8">
    <name type="scientific">Septoria linicola</name>
    <dbReference type="NCBI Taxonomy" id="215465"/>
    <lineage>
        <taxon>Eukaryota</taxon>
        <taxon>Fungi</taxon>
        <taxon>Dikarya</taxon>
        <taxon>Ascomycota</taxon>
        <taxon>Pezizomycotina</taxon>
        <taxon>Dothideomycetes</taxon>
        <taxon>Dothideomycetidae</taxon>
        <taxon>Mycosphaerellales</taxon>
        <taxon>Mycosphaerellaceae</taxon>
        <taxon>Septoria</taxon>
    </lineage>
</organism>
<dbReference type="PROSITE" id="PS50263">
    <property type="entry name" value="CN_HYDROLASE"/>
    <property type="match status" value="1"/>
</dbReference>
<dbReference type="EC" id="3.5.5.1" evidence="4"/>
<dbReference type="InterPro" id="IPR003010">
    <property type="entry name" value="C-N_Hydrolase"/>
</dbReference>
<dbReference type="SUPFAM" id="SSF56317">
    <property type="entry name" value="Carbon-nitrogen hydrolase"/>
    <property type="match status" value="1"/>
</dbReference>
<evidence type="ECO:0000313" key="7">
    <source>
        <dbReference type="EMBL" id="USW57934.1"/>
    </source>
</evidence>
<evidence type="ECO:0000313" key="8">
    <source>
        <dbReference type="Proteomes" id="UP001056384"/>
    </source>
</evidence>
<dbReference type="InterPro" id="IPR044149">
    <property type="entry name" value="Nitrilases_CHs"/>
</dbReference>
<comment type="catalytic activity">
    <reaction evidence="3">
        <text>a nitrile + 2 H2O = a carboxylate + NH4(+)</text>
        <dbReference type="Rhea" id="RHEA:21724"/>
        <dbReference type="ChEBI" id="CHEBI:15377"/>
        <dbReference type="ChEBI" id="CHEBI:18379"/>
        <dbReference type="ChEBI" id="CHEBI:28938"/>
        <dbReference type="ChEBI" id="CHEBI:29067"/>
        <dbReference type="EC" id="3.5.5.1"/>
    </reaction>
</comment>